<dbReference type="RefSeq" id="WP_011352374.1">
    <property type="nucleotide sequence ID" value="NC_007510.1"/>
</dbReference>
<sequence>MTRCSHDVALEQRCEKCTAEGLASLPKIAGEHAVRVTDVEIEYYPDHAAPRTESATFRHTKKVGHAAGLRCSISGQPAPEYHHLFCAWADSDGVDWATVRGIALGQIKEIPVLDPETDQPTKELYPAEESFIWLICKLVELRGFDWHAFDPAKPETFVDAMVNMLPLSAKFHRSPTHGIHHRSFPTYVFQAFPRKAGFVFTPDELVQSKKE</sequence>
<evidence type="ECO:0000313" key="1">
    <source>
        <dbReference type="EMBL" id="ABB08831.1"/>
    </source>
</evidence>
<evidence type="ECO:0000313" key="2">
    <source>
        <dbReference type="Proteomes" id="UP000002705"/>
    </source>
</evidence>
<protein>
    <recommendedName>
        <fullName evidence="3">Bacteriophage protein</fullName>
    </recommendedName>
</protein>
<dbReference type="PATRIC" id="fig|482957.22.peg.2182"/>
<dbReference type="AlphaFoldDB" id="Q39FD5"/>
<reference evidence="1" key="1">
    <citation type="submission" date="2009-01" db="EMBL/GenBank/DDBJ databases">
        <title>Complete sequence of chromosome 1 of Burkholderia sp. 383.</title>
        <authorList>
            <consortium name="US DOE Joint Genome Institute"/>
            <person name="Copeland A."/>
            <person name="Lucas S."/>
            <person name="Lapidus A."/>
            <person name="Barry K."/>
            <person name="Detter J.C."/>
            <person name="Glavina T."/>
            <person name="Hammon N."/>
            <person name="Israni S."/>
            <person name="Pitluck S."/>
            <person name="Chain P."/>
            <person name="Malfatti S."/>
            <person name="Shin M."/>
            <person name="Vergez L."/>
            <person name="Schmutz J."/>
            <person name="Larimer F."/>
            <person name="Land M."/>
            <person name="Kyrpides N."/>
            <person name="Lykidis A."/>
            <person name="Richardson P."/>
        </authorList>
    </citation>
    <scope>NUCLEOTIDE SEQUENCE</scope>
    <source>
        <strain evidence="1">383</strain>
    </source>
</reference>
<dbReference type="KEGG" id="bur:Bcep18194_A5237"/>
<dbReference type="HOGENOM" id="CLU_1486417_0_0_4"/>
<dbReference type="GeneID" id="45095117"/>
<dbReference type="Proteomes" id="UP000002705">
    <property type="component" value="Chromosome 1"/>
</dbReference>
<organism evidence="1 2">
    <name type="scientific">Burkholderia lata (strain ATCC 17760 / DSM 23089 / LMG 22485 / NCIMB 9086 / R18194 / 383)</name>
    <dbReference type="NCBI Taxonomy" id="482957"/>
    <lineage>
        <taxon>Bacteria</taxon>
        <taxon>Pseudomonadati</taxon>
        <taxon>Pseudomonadota</taxon>
        <taxon>Betaproteobacteria</taxon>
        <taxon>Burkholderiales</taxon>
        <taxon>Burkholderiaceae</taxon>
        <taxon>Burkholderia</taxon>
        <taxon>Burkholderia cepacia complex</taxon>
    </lineage>
</organism>
<evidence type="ECO:0008006" key="3">
    <source>
        <dbReference type="Google" id="ProtNLM"/>
    </source>
</evidence>
<gene>
    <name evidence="1" type="ordered locus">Bcep18194_A5237</name>
</gene>
<proteinExistence type="predicted"/>
<accession>Q39FD5</accession>
<keyword evidence="2" id="KW-1185">Reference proteome</keyword>
<dbReference type="EMBL" id="CP000151">
    <property type="protein sequence ID" value="ABB08831.1"/>
    <property type="molecule type" value="Genomic_DNA"/>
</dbReference>
<name>Q39FD5_BURL3</name>